<dbReference type="AlphaFoldDB" id="A0AAV5NBY2"/>
<sequence>MSKLPITKAGQSALADIMTKAVQKAVLEGDVDQDLIIICLIALLIGGRYTDRDLYEPILKHGCVLETCEITGLALQVIARHAVVVAPHRRTSTSKNDQSYQIGEMIGRILGADDYIDRIDTASVLEHFNGNELWKIAIDQRLVSDPISDETKPAKYSAIKLREAMVGKMPNWRPTSFATFTEDLS</sequence>
<proteinExistence type="predicted"/>
<organism evidence="1 2">
    <name type="scientific">Gluconobacter cerinus</name>
    <dbReference type="NCBI Taxonomy" id="38307"/>
    <lineage>
        <taxon>Bacteria</taxon>
        <taxon>Pseudomonadati</taxon>
        <taxon>Pseudomonadota</taxon>
        <taxon>Alphaproteobacteria</taxon>
        <taxon>Acetobacterales</taxon>
        <taxon>Acetobacteraceae</taxon>
        <taxon>Gluconobacter</taxon>
    </lineage>
</organism>
<reference evidence="2" key="1">
    <citation type="journal article" date="2019" name="Int. J. Syst. Evol. Microbiol.">
        <title>The Global Catalogue of Microorganisms (GCM) 10K type strain sequencing project: providing services to taxonomists for standard genome sequencing and annotation.</title>
        <authorList>
            <consortium name="The Broad Institute Genomics Platform"/>
            <consortium name="The Broad Institute Genome Sequencing Center for Infectious Disease"/>
            <person name="Wu L."/>
            <person name="Ma J."/>
        </authorList>
    </citation>
    <scope>NUCLEOTIDE SEQUENCE [LARGE SCALE GENOMIC DNA]</scope>
    <source>
        <strain evidence="2">NBRC 3267</strain>
    </source>
</reference>
<protein>
    <submittedName>
        <fullName evidence="1">Uncharacterized protein</fullName>
    </submittedName>
</protein>
<accession>A0AAV5NBY2</accession>
<name>A0AAV5NBY2_9PROT</name>
<evidence type="ECO:0000313" key="1">
    <source>
        <dbReference type="EMBL" id="GLQ61580.1"/>
    </source>
</evidence>
<gene>
    <name evidence="1" type="ORF">GCM10007867_04250</name>
</gene>
<dbReference type="EMBL" id="BSNU01000001">
    <property type="protein sequence ID" value="GLQ61580.1"/>
    <property type="molecule type" value="Genomic_DNA"/>
</dbReference>
<dbReference type="RefSeq" id="WP_099212611.1">
    <property type="nucleotide sequence ID" value="NZ_BEWM01000003.1"/>
</dbReference>
<comment type="caution">
    <text evidence="1">The sequence shown here is derived from an EMBL/GenBank/DDBJ whole genome shotgun (WGS) entry which is preliminary data.</text>
</comment>
<evidence type="ECO:0000313" key="2">
    <source>
        <dbReference type="Proteomes" id="UP001156614"/>
    </source>
</evidence>
<dbReference type="Proteomes" id="UP001156614">
    <property type="component" value="Unassembled WGS sequence"/>
</dbReference>
<keyword evidence="2" id="KW-1185">Reference proteome</keyword>